<feature type="non-terminal residue" evidence="1">
    <location>
        <position position="1"/>
    </location>
</feature>
<name>X1AFG6_9ZZZZ</name>
<accession>X1AFG6</accession>
<evidence type="ECO:0000313" key="1">
    <source>
        <dbReference type="EMBL" id="GAG68522.1"/>
    </source>
</evidence>
<dbReference type="EMBL" id="BART01009444">
    <property type="protein sequence ID" value="GAG68522.1"/>
    <property type="molecule type" value="Genomic_DNA"/>
</dbReference>
<sequence length="104" mass="11926">HHHPFDRKPLHQLKDSKKLCEILESAINDSISIDAILYGHNHEGKSNNGHWGIQRCYDAGSINLKPRSKLKNELPWFDKVENSTRVIDLGNNPDADYKLNFHGN</sequence>
<dbReference type="AlphaFoldDB" id="X1AFG6"/>
<organism evidence="1">
    <name type="scientific">marine sediment metagenome</name>
    <dbReference type="NCBI Taxonomy" id="412755"/>
    <lineage>
        <taxon>unclassified sequences</taxon>
        <taxon>metagenomes</taxon>
        <taxon>ecological metagenomes</taxon>
    </lineage>
</organism>
<reference evidence="1" key="1">
    <citation type="journal article" date="2014" name="Front. Microbiol.">
        <title>High frequency of phylogenetically diverse reductive dehalogenase-homologous genes in deep subseafloor sedimentary metagenomes.</title>
        <authorList>
            <person name="Kawai M."/>
            <person name="Futagami T."/>
            <person name="Toyoda A."/>
            <person name="Takaki Y."/>
            <person name="Nishi S."/>
            <person name="Hori S."/>
            <person name="Arai W."/>
            <person name="Tsubouchi T."/>
            <person name="Morono Y."/>
            <person name="Uchiyama I."/>
            <person name="Ito T."/>
            <person name="Fujiyama A."/>
            <person name="Inagaki F."/>
            <person name="Takami H."/>
        </authorList>
    </citation>
    <scope>NUCLEOTIDE SEQUENCE</scope>
    <source>
        <strain evidence="1">Expedition CK06-06</strain>
    </source>
</reference>
<comment type="caution">
    <text evidence="1">The sequence shown here is derived from an EMBL/GenBank/DDBJ whole genome shotgun (WGS) entry which is preliminary data.</text>
</comment>
<evidence type="ECO:0008006" key="2">
    <source>
        <dbReference type="Google" id="ProtNLM"/>
    </source>
</evidence>
<gene>
    <name evidence="1" type="ORF">S01H4_20930</name>
</gene>
<proteinExistence type="predicted"/>
<protein>
    <recommendedName>
        <fullName evidence="2">Calcineurin-like phosphoesterase domain-containing protein</fullName>
    </recommendedName>
</protein>